<accession>A0ABT4Y435</accession>
<feature type="compositionally biased region" description="Basic and acidic residues" evidence="1">
    <location>
        <begin position="7"/>
        <end position="20"/>
    </location>
</feature>
<dbReference type="EMBL" id="JANEWF010000009">
    <property type="protein sequence ID" value="MDA8483616.1"/>
    <property type="molecule type" value="Genomic_DNA"/>
</dbReference>
<feature type="region of interest" description="Disordered" evidence="1">
    <location>
        <begin position="1"/>
        <end position="20"/>
    </location>
</feature>
<evidence type="ECO:0000313" key="3">
    <source>
        <dbReference type="Proteomes" id="UP001211689"/>
    </source>
</evidence>
<name>A0ABT4Y435_METRE</name>
<protein>
    <submittedName>
        <fullName evidence="2">Uncharacterized protein</fullName>
    </submittedName>
</protein>
<dbReference type="Proteomes" id="UP001211689">
    <property type="component" value="Unassembled WGS sequence"/>
</dbReference>
<evidence type="ECO:0000313" key="2">
    <source>
        <dbReference type="EMBL" id="MDA8483616.1"/>
    </source>
</evidence>
<proteinExistence type="predicted"/>
<dbReference type="RefSeq" id="WP_271470795.1">
    <property type="nucleotide sequence ID" value="NZ_JANEWF010000009.1"/>
</dbReference>
<keyword evidence="3" id="KW-1185">Reference proteome</keyword>
<organism evidence="2 3">
    <name type="scientific">Metapseudomonas resinovorans</name>
    <name type="common">Pseudomonas resinovorans</name>
    <dbReference type="NCBI Taxonomy" id="53412"/>
    <lineage>
        <taxon>Bacteria</taxon>
        <taxon>Pseudomonadati</taxon>
        <taxon>Pseudomonadota</taxon>
        <taxon>Gammaproteobacteria</taxon>
        <taxon>Pseudomonadales</taxon>
        <taxon>Pseudomonadaceae</taxon>
        <taxon>Metapseudomonas</taxon>
    </lineage>
</organism>
<reference evidence="2 3" key="1">
    <citation type="submission" date="2022-07" db="EMBL/GenBank/DDBJ databases">
        <title>Genome Analysis of Selected Gammaproteobacteria from Nigerian Food snails.</title>
        <authorList>
            <person name="Okafor A.C."/>
        </authorList>
    </citation>
    <scope>NUCLEOTIDE SEQUENCE [LARGE SCALE GENOMIC DNA]</scope>
    <source>
        <strain evidence="2 3">Awg 2</strain>
    </source>
</reference>
<comment type="caution">
    <text evidence="2">The sequence shown here is derived from an EMBL/GenBank/DDBJ whole genome shotgun (WGS) entry which is preliminary data.</text>
</comment>
<gene>
    <name evidence="2" type="ORF">NNO07_11085</name>
</gene>
<sequence>MEIEEPTEIRFEAHPGNSEEREALRQLLAQRTEEFLAQGGQVEQVGFQMKDTPEVFVINPRKTPVYAHLFQQSETGSQEKPLTAQAEPERELPVERLPGEQLAARLMVQAALGASPRSAAKAVGITEKHARQIARDYRIKFSRER</sequence>
<evidence type="ECO:0000256" key="1">
    <source>
        <dbReference type="SAM" id="MobiDB-lite"/>
    </source>
</evidence>